<evidence type="ECO:0000313" key="2">
    <source>
        <dbReference type="Proteomes" id="UP000626092"/>
    </source>
</evidence>
<dbReference type="InterPro" id="IPR021899">
    <property type="entry name" value="DUF3511"/>
</dbReference>
<gene>
    <name evidence="1" type="ORF">RHSIM_Rhsim11G0093600</name>
</gene>
<dbReference type="PANTHER" id="PTHR33193">
    <property type="entry name" value="DOMAIN PROTEIN, PUTATIVE (DUF3511)-RELATED"/>
    <property type="match status" value="1"/>
</dbReference>
<dbReference type="PANTHER" id="PTHR33193:SF13">
    <property type="entry name" value="EXPRESSED PROTEIN"/>
    <property type="match status" value="1"/>
</dbReference>
<accession>A0A834GAL1</accession>
<dbReference type="Pfam" id="PF12023">
    <property type="entry name" value="DUF3511"/>
    <property type="match status" value="1"/>
</dbReference>
<proteinExistence type="predicted"/>
<dbReference type="Proteomes" id="UP000626092">
    <property type="component" value="Unassembled WGS sequence"/>
</dbReference>
<evidence type="ECO:0000313" key="1">
    <source>
        <dbReference type="EMBL" id="KAF7127761.1"/>
    </source>
</evidence>
<name>A0A834GAL1_RHOSS</name>
<sequence length="120" mass="13629">MERGHRGRRGEMDNIYNQDTYRTEKKVVEAVTGNGHAAASRMYVVRSKAPLPDPYRSLNLSKSPKPVSNSKRGLFCGRELKRRKRVAKYKWYAIEGSVKASLKSGKLILRHEILGIIVSN</sequence>
<dbReference type="EMBL" id="WJXA01000011">
    <property type="protein sequence ID" value="KAF7127761.1"/>
    <property type="molecule type" value="Genomic_DNA"/>
</dbReference>
<keyword evidence="2" id="KW-1185">Reference proteome</keyword>
<comment type="caution">
    <text evidence="1">The sequence shown here is derived from an EMBL/GenBank/DDBJ whole genome shotgun (WGS) entry which is preliminary data.</text>
</comment>
<reference evidence="1" key="1">
    <citation type="submission" date="2019-11" db="EMBL/GenBank/DDBJ databases">
        <authorList>
            <person name="Liu Y."/>
            <person name="Hou J."/>
            <person name="Li T.-Q."/>
            <person name="Guan C.-H."/>
            <person name="Wu X."/>
            <person name="Wu H.-Z."/>
            <person name="Ling F."/>
            <person name="Zhang R."/>
            <person name="Shi X.-G."/>
            <person name="Ren J.-P."/>
            <person name="Chen E.-F."/>
            <person name="Sun J.-M."/>
        </authorList>
    </citation>
    <scope>NUCLEOTIDE SEQUENCE</scope>
    <source>
        <strain evidence="1">Adult_tree_wgs_1</strain>
        <tissue evidence="1">Leaves</tissue>
    </source>
</reference>
<dbReference type="AlphaFoldDB" id="A0A834GAL1"/>
<dbReference type="OrthoDB" id="660385at2759"/>
<organism evidence="1 2">
    <name type="scientific">Rhododendron simsii</name>
    <name type="common">Sims's rhododendron</name>
    <dbReference type="NCBI Taxonomy" id="118357"/>
    <lineage>
        <taxon>Eukaryota</taxon>
        <taxon>Viridiplantae</taxon>
        <taxon>Streptophyta</taxon>
        <taxon>Embryophyta</taxon>
        <taxon>Tracheophyta</taxon>
        <taxon>Spermatophyta</taxon>
        <taxon>Magnoliopsida</taxon>
        <taxon>eudicotyledons</taxon>
        <taxon>Gunneridae</taxon>
        <taxon>Pentapetalae</taxon>
        <taxon>asterids</taxon>
        <taxon>Ericales</taxon>
        <taxon>Ericaceae</taxon>
        <taxon>Ericoideae</taxon>
        <taxon>Rhodoreae</taxon>
        <taxon>Rhododendron</taxon>
    </lineage>
</organism>
<protein>
    <submittedName>
        <fullName evidence="1">Uncharacterized protein</fullName>
    </submittedName>
</protein>